<feature type="transmembrane region" description="Helical" evidence="1">
    <location>
        <begin position="41"/>
        <end position="66"/>
    </location>
</feature>
<dbReference type="EMBL" id="DTAN01000006">
    <property type="protein sequence ID" value="HGU64612.1"/>
    <property type="molecule type" value="Genomic_DNA"/>
</dbReference>
<feature type="transmembrane region" description="Helical" evidence="1">
    <location>
        <begin position="6"/>
        <end position="29"/>
    </location>
</feature>
<gene>
    <name evidence="3" type="ORF">ENT92_00110</name>
    <name evidence="2" type="ORF">ENU14_03600</name>
</gene>
<evidence type="ECO:0000313" key="3">
    <source>
        <dbReference type="EMBL" id="HGU64612.1"/>
    </source>
</evidence>
<comment type="caution">
    <text evidence="2">The sequence shown here is derived from an EMBL/GenBank/DDBJ whole genome shotgun (WGS) entry which is preliminary data.</text>
</comment>
<protein>
    <submittedName>
        <fullName evidence="2">Uncharacterized protein</fullName>
    </submittedName>
</protein>
<sequence length="86" mass="9733">MNGRLYGVLLIFIAIALALLYLIGLVIIPDYKVFNKSFSEILIKYTILVLMLLISGVIGYIGYLIATSPVPKPVEEIIKEYREQTR</sequence>
<keyword evidence="1" id="KW-0472">Membrane</keyword>
<name>A0A7C4DAU9_STAMA</name>
<accession>A0A7C4DAU9</accession>
<keyword evidence="1" id="KW-0812">Transmembrane</keyword>
<reference evidence="2" key="1">
    <citation type="journal article" date="2020" name="mSystems">
        <title>Genome- and Community-Level Interaction Insights into Carbon Utilization and Element Cycling Functions of Hydrothermarchaeota in Hydrothermal Sediment.</title>
        <authorList>
            <person name="Zhou Z."/>
            <person name="Liu Y."/>
            <person name="Xu W."/>
            <person name="Pan J."/>
            <person name="Luo Z.H."/>
            <person name="Li M."/>
        </authorList>
    </citation>
    <scope>NUCLEOTIDE SEQUENCE [LARGE SCALE GENOMIC DNA]</scope>
    <source>
        <strain evidence="3">SpSt-622</strain>
        <strain evidence="2">SpSt-642</strain>
    </source>
</reference>
<organism evidence="2">
    <name type="scientific">Staphylothermus marinus</name>
    <dbReference type="NCBI Taxonomy" id="2280"/>
    <lineage>
        <taxon>Archaea</taxon>
        <taxon>Thermoproteota</taxon>
        <taxon>Thermoprotei</taxon>
        <taxon>Desulfurococcales</taxon>
        <taxon>Desulfurococcaceae</taxon>
        <taxon>Staphylothermus</taxon>
    </lineage>
</organism>
<evidence type="ECO:0000313" key="2">
    <source>
        <dbReference type="EMBL" id="HGM58657.1"/>
    </source>
</evidence>
<keyword evidence="1" id="KW-1133">Transmembrane helix</keyword>
<dbReference type="AlphaFoldDB" id="A0A7C4DAU9"/>
<evidence type="ECO:0000256" key="1">
    <source>
        <dbReference type="SAM" id="Phobius"/>
    </source>
</evidence>
<dbReference type="EMBL" id="DTBJ01000025">
    <property type="protein sequence ID" value="HGM58657.1"/>
    <property type="molecule type" value="Genomic_DNA"/>
</dbReference>
<proteinExistence type="predicted"/>